<sequence length="371" mass="39007">MGCGDDPVRILDGACAFADEHRIAIPDGPVIDDLAIASDGDRVLAVWSERAGAFVRALDAHGAPSGEATRIGPSCEGGLAAVVHDGALHVACGRRGREGRDDEGGVQLYVVREGAVSARASLGAMGRDGSGVSVAIDAQGAPWLGWQEAEGAVSEAWIARASDGATTERLSSPRFRASRPALLASGDRVLATWAETWLDRDGDVEGRVMLRAGARAARPVADLAFDASLPMLRDGVAGDVVLGFRDRRPGGSRPRFQIARVQSDATAIDRIESAAHANATGASTTIACGGDVFVIAPRTHSRTERLVSVRRYTRELEARGPEMQIYEHGAAFEHADATCVGDHVVVLFASRRSQLQQQGSVRAVAVNCASE</sequence>
<name>A0A0F6SFC7_9BACT</name>
<proteinExistence type="predicted"/>
<dbReference type="Proteomes" id="UP000034883">
    <property type="component" value="Chromosome"/>
</dbReference>
<evidence type="ECO:0000313" key="1">
    <source>
        <dbReference type="EMBL" id="AKF06714.1"/>
    </source>
</evidence>
<dbReference type="AlphaFoldDB" id="A0A0F6SFC7"/>
<dbReference type="KEGG" id="samy:DB32_003863"/>
<gene>
    <name evidence="1" type="ORF">DB32_003863</name>
</gene>
<organism evidence="1 2">
    <name type="scientific">Sandaracinus amylolyticus</name>
    <dbReference type="NCBI Taxonomy" id="927083"/>
    <lineage>
        <taxon>Bacteria</taxon>
        <taxon>Pseudomonadati</taxon>
        <taxon>Myxococcota</taxon>
        <taxon>Polyangia</taxon>
        <taxon>Polyangiales</taxon>
        <taxon>Sandaracinaceae</taxon>
        <taxon>Sandaracinus</taxon>
    </lineage>
</organism>
<dbReference type="STRING" id="927083.DB32_003863"/>
<dbReference type="EMBL" id="CP011125">
    <property type="protein sequence ID" value="AKF06714.1"/>
    <property type="molecule type" value="Genomic_DNA"/>
</dbReference>
<protein>
    <submittedName>
        <fullName evidence="1">Uncharacterized protein</fullName>
    </submittedName>
</protein>
<keyword evidence="2" id="KW-1185">Reference proteome</keyword>
<evidence type="ECO:0000313" key="2">
    <source>
        <dbReference type="Proteomes" id="UP000034883"/>
    </source>
</evidence>
<reference evidence="1 2" key="1">
    <citation type="submission" date="2015-03" db="EMBL/GenBank/DDBJ databases">
        <title>Genome assembly of Sandaracinus amylolyticus DSM 53668.</title>
        <authorList>
            <person name="Sharma G."/>
            <person name="Subramanian S."/>
        </authorList>
    </citation>
    <scope>NUCLEOTIDE SEQUENCE [LARGE SCALE GENOMIC DNA]</scope>
    <source>
        <strain evidence="1 2">DSM 53668</strain>
    </source>
</reference>
<accession>A0A0F6SFC7</accession>